<feature type="compositionally biased region" description="Low complexity" evidence="1">
    <location>
        <begin position="7"/>
        <end position="20"/>
    </location>
</feature>
<gene>
    <name evidence="2" type="ORF">PGT21_023088</name>
    <name evidence="3" type="ORF">PGTUg99_007287</name>
</gene>
<dbReference type="AlphaFoldDB" id="A0A5B0RLW7"/>
<evidence type="ECO:0000313" key="5">
    <source>
        <dbReference type="Proteomes" id="UP000325313"/>
    </source>
</evidence>
<comment type="caution">
    <text evidence="3">The sequence shown here is derived from an EMBL/GenBank/DDBJ whole genome shotgun (WGS) entry which is preliminary data.</text>
</comment>
<dbReference type="EMBL" id="VSWC01000171">
    <property type="protein sequence ID" value="KAA1070748.1"/>
    <property type="molecule type" value="Genomic_DNA"/>
</dbReference>
<protein>
    <submittedName>
        <fullName evidence="3">Uncharacterized protein</fullName>
    </submittedName>
</protein>
<proteinExistence type="predicted"/>
<feature type="region of interest" description="Disordered" evidence="1">
    <location>
        <begin position="1"/>
        <end position="28"/>
    </location>
</feature>
<accession>A0A5B0RLW7</accession>
<evidence type="ECO:0000313" key="2">
    <source>
        <dbReference type="EMBL" id="KAA1070748.1"/>
    </source>
</evidence>
<evidence type="ECO:0000313" key="4">
    <source>
        <dbReference type="Proteomes" id="UP000324748"/>
    </source>
</evidence>
<keyword evidence="4" id="KW-1185">Reference proteome</keyword>
<evidence type="ECO:0000256" key="1">
    <source>
        <dbReference type="SAM" id="MobiDB-lite"/>
    </source>
</evidence>
<reference evidence="4 5" key="1">
    <citation type="submission" date="2019-05" db="EMBL/GenBank/DDBJ databases">
        <title>Emergence of the Ug99 lineage of the wheat stem rust pathogen through somatic hybridization.</title>
        <authorList>
            <person name="Li F."/>
            <person name="Upadhyaya N.M."/>
            <person name="Sperschneider J."/>
            <person name="Matny O."/>
            <person name="Nguyen-Phuc H."/>
            <person name="Mago R."/>
            <person name="Raley C."/>
            <person name="Miller M.E."/>
            <person name="Silverstein K.A.T."/>
            <person name="Henningsen E."/>
            <person name="Hirsch C.D."/>
            <person name="Visser B."/>
            <person name="Pretorius Z.A."/>
            <person name="Steffenson B.J."/>
            <person name="Schwessinger B."/>
            <person name="Dodds P.N."/>
            <person name="Figueroa M."/>
        </authorList>
    </citation>
    <scope>NUCLEOTIDE SEQUENCE [LARGE SCALE GENOMIC DNA]</scope>
    <source>
        <strain evidence="2">21-0</strain>
        <strain evidence="3 5">Ug99</strain>
    </source>
</reference>
<dbReference type="Proteomes" id="UP000325313">
    <property type="component" value="Unassembled WGS sequence"/>
</dbReference>
<sequence>MTDKLVDSSSNRRISSFSDFADGDLSSGSYEQQAKKNAWDLESKTKPPTLIQALSTDPIEIRDSIEKINHQFRNYRIQLEALKQRHAFIHPTFCAFVGDFSPLSVYLLRVYELEVERITLQDTRHR</sequence>
<evidence type="ECO:0000313" key="3">
    <source>
        <dbReference type="EMBL" id="KAA1125724.1"/>
    </source>
</evidence>
<dbReference type="EMBL" id="VDEP01000175">
    <property type="protein sequence ID" value="KAA1125724.1"/>
    <property type="molecule type" value="Genomic_DNA"/>
</dbReference>
<organism evidence="3 5">
    <name type="scientific">Puccinia graminis f. sp. tritici</name>
    <dbReference type="NCBI Taxonomy" id="56615"/>
    <lineage>
        <taxon>Eukaryota</taxon>
        <taxon>Fungi</taxon>
        <taxon>Dikarya</taxon>
        <taxon>Basidiomycota</taxon>
        <taxon>Pucciniomycotina</taxon>
        <taxon>Pucciniomycetes</taxon>
        <taxon>Pucciniales</taxon>
        <taxon>Pucciniaceae</taxon>
        <taxon>Puccinia</taxon>
    </lineage>
</organism>
<dbReference type="Proteomes" id="UP000324748">
    <property type="component" value="Unassembled WGS sequence"/>
</dbReference>
<name>A0A5B0RLW7_PUCGR</name>